<dbReference type="EMBL" id="CP014782">
    <property type="protein sequence ID" value="AQS38630.1"/>
    <property type="molecule type" value="Genomic_DNA"/>
</dbReference>
<dbReference type="KEGG" id="spsw:Sps_03503"/>
<gene>
    <name evidence="2" type="ORF">Sps_03503</name>
</gene>
<reference evidence="2 3" key="1">
    <citation type="submission" date="2016-03" db="EMBL/GenBank/DDBJ databases">
        <title>Complete genome sequence of Shewanella psychrophila WP2, a deep sea bacterium isolated from west Pacific sediment.</title>
        <authorList>
            <person name="Xu G."/>
            <person name="Jian H."/>
        </authorList>
    </citation>
    <scope>NUCLEOTIDE SEQUENCE [LARGE SCALE GENOMIC DNA]</scope>
    <source>
        <strain evidence="2 3">WP2</strain>
    </source>
</reference>
<keyword evidence="3" id="KW-1185">Reference proteome</keyword>
<dbReference type="Proteomes" id="UP000189545">
    <property type="component" value="Chromosome"/>
</dbReference>
<proteinExistence type="predicted"/>
<organism evidence="2 3">
    <name type="scientific">Shewanella psychrophila</name>
    <dbReference type="NCBI Taxonomy" id="225848"/>
    <lineage>
        <taxon>Bacteria</taxon>
        <taxon>Pseudomonadati</taxon>
        <taxon>Pseudomonadota</taxon>
        <taxon>Gammaproteobacteria</taxon>
        <taxon>Alteromonadales</taxon>
        <taxon>Shewanellaceae</taxon>
        <taxon>Shewanella</taxon>
    </lineage>
</organism>
<name>A0A1S6HSV4_9GAMM</name>
<keyword evidence="1" id="KW-0812">Transmembrane</keyword>
<protein>
    <submittedName>
        <fullName evidence="2">Uncharacterized protein</fullName>
    </submittedName>
</protein>
<keyword evidence="1" id="KW-0472">Membrane</keyword>
<evidence type="ECO:0000313" key="2">
    <source>
        <dbReference type="EMBL" id="AQS38630.1"/>
    </source>
</evidence>
<dbReference type="AlphaFoldDB" id="A0A1S6HSV4"/>
<feature type="transmembrane region" description="Helical" evidence="1">
    <location>
        <begin position="48"/>
        <end position="72"/>
    </location>
</feature>
<keyword evidence="1" id="KW-1133">Transmembrane helix</keyword>
<sequence>MDKDSQESVYCSACFRIVPNGRRVCLNCSEPLLPDKVTTEHRKTRIQWLFRFGVALLITAYLFDEAMVFFGFSS</sequence>
<accession>A0A1S6HSV4</accession>
<evidence type="ECO:0000313" key="3">
    <source>
        <dbReference type="Proteomes" id="UP000189545"/>
    </source>
</evidence>
<evidence type="ECO:0000256" key="1">
    <source>
        <dbReference type="SAM" id="Phobius"/>
    </source>
</evidence>